<dbReference type="PANTHER" id="PTHR16592">
    <property type="entry name" value="ASTROTACTIN-1-LIKE"/>
    <property type="match status" value="1"/>
</dbReference>
<dbReference type="GO" id="GO:0007158">
    <property type="term" value="P:neuron cell-cell adhesion"/>
    <property type="evidence" value="ECO:0007669"/>
    <property type="project" value="TreeGrafter"/>
</dbReference>
<dbReference type="PANTHER" id="PTHR16592:SF2">
    <property type="entry name" value="ASTROTACTIN-2"/>
    <property type="match status" value="1"/>
</dbReference>
<name>A0A0P7YWU6_SCLFO</name>
<evidence type="ECO:0000313" key="2">
    <source>
        <dbReference type="EMBL" id="KPP72698.1"/>
    </source>
</evidence>
<reference evidence="2 3" key="1">
    <citation type="submission" date="2015-08" db="EMBL/GenBank/DDBJ databases">
        <title>The genome of the Asian arowana (Scleropages formosus).</title>
        <authorList>
            <person name="Tan M.H."/>
            <person name="Gan H.M."/>
            <person name="Croft L.J."/>
            <person name="Austin C.M."/>
        </authorList>
    </citation>
    <scope>NUCLEOTIDE SEQUENCE [LARGE SCALE GENOMIC DNA]</scope>
    <source>
        <strain evidence="2">Aro1</strain>
    </source>
</reference>
<protein>
    <recommendedName>
        <fullName evidence="1">Astrotactin-1/2 N-terminal domain-containing protein</fullName>
    </recommendedName>
</protein>
<proteinExistence type="predicted"/>
<evidence type="ECO:0000259" key="1">
    <source>
        <dbReference type="Pfam" id="PF19441"/>
    </source>
</evidence>
<feature type="domain" description="Astrotactin-1/2 N-terminal" evidence="1">
    <location>
        <begin position="2"/>
        <end position="149"/>
    </location>
</feature>
<dbReference type="GO" id="GO:0005768">
    <property type="term" value="C:endosome"/>
    <property type="evidence" value="ECO:0007669"/>
    <property type="project" value="TreeGrafter"/>
</dbReference>
<dbReference type="EMBL" id="JARO02002419">
    <property type="protein sequence ID" value="KPP72698.1"/>
    <property type="molecule type" value="Genomic_DNA"/>
</dbReference>
<organism evidence="2 3">
    <name type="scientific">Scleropages formosus</name>
    <name type="common">Asian bonytongue</name>
    <name type="synonym">Osteoglossum formosum</name>
    <dbReference type="NCBI Taxonomy" id="113540"/>
    <lineage>
        <taxon>Eukaryota</taxon>
        <taxon>Metazoa</taxon>
        <taxon>Chordata</taxon>
        <taxon>Craniata</taxon>
        <taxon>Vertebrata</taxon>
        <taxon>Euteleostomi</taxon>
        <taxon>Actinopterygii</taxon>
        <taxon>Neopterygii</taxon>
        <taxon>Teleostei</taxon>
        <taxon>Osteoglossocephala</taxon>
        <taxon>Osteoglossomorpha</taxon>
        <taxon>Osteoglossiformes</taxon>
        <taxon>Osteoglossidae</taxon>
        <taxon>Scleropages</taxon>
    </lineage>
</organism>
<sequence length="149" mass="16687">MGSYLDVSDWLNPAKLILYYQTNSTSQWVRDYCGQRTTDPCEHLCDQDTGECSCHEGYAPDPVHKHLCVRSDWGQNEGPWPYSNLEKGYDLVTGEQAPEKIFRSTYGLGQGLWLPVSKSFVVPPVDLSISPIASCKTDVLVTEDPADVR</sequence>
<dbReference type="InterPro" id="IPR026995">
    <property type="entry name" value="Astrotactin"/>
</dbReference>
<dbReference type="AlphaFoldDB" id="A0A0P7YWU6"/>
<dbReference type="InterPro" id="IPR045575">
    <property type="entry name" value="ASTN_1_2_N"/>
</dbReference>
<dbReference type="GO" id="GO:0001764">
    <property type="term" value="P:neuron migration"/>
    <property type="evidence" value="ECO:0007669"/>
    <property type="project" value="InterPro"/>
</dbReference>
<comment type="caution">
    <text evidence="2">The sequence shown here is derived from an EMBL/GenBank/DDBJ whole genome shotgun (WGS) entry which is preliminary data.</text>
</comment>
<accession>A0A0P7YWU6</accession>
<dbReference type="GO" id="GO:0016020">
    <property type="term" value="C:membrane"/>
    <property type="evidence" value="ECO:0007669"/>
    <property type="project" value="TreeGrafter"/>
</dbReference>
<dbReference type="Proteomes" id="UP000034805">
    <property type="component" value="Unassembled WGS sequence"/>
</dbReference>
<gene>
    <name evidence="2" type="ORF">Z043_108277</name>
</gene>
<dbReference type="Pfam" id="PF19441">
    <property type="entry name" value="ASTN_1_2_N"/>
    <property type="match status" value="1"/>
</dbReference>
<evidence type="ECO:0000313" key="3">
    <source>
        <dbReference type="Proteomes" id="UP000034805"/>
    </source>
</evidence>